<evidence type="ECO:0000256" key="1">
    <source>
        <dbReference type="ARBA" id="ARBA00004245"/>
    </source>
</evidence>
<evidence type="ECO:0000256" key="3">
    <source>
        <dbReference type="ARBA" id="ARBA00022737"/>
    </source>
</evidence>
<feature type="compositionally biased region" description="Polar residues" evidence="6">
    <location>
        <begin position="715"/>
        <end position="730"/>
    </location>
</feature>
<dbReference type="PROSITE" id="PS50077">
    <property type="entry name" value="HEAT_REPEAT"/>
    <property type="match status" value="1"/>
</dbReference>
<evidence type="ECO:0000256" key="2">
    <source>
        <dbReference type="ARBA" id="ARBA00022490"/>
    </source>
</evidence>
<dbReference type="GO" id="GO:0031110">
    <property type="term" value="P:regulation of microtubule polymerization or depolymerization"/>
    <property type="evidence" value="ECO:0007669"/>
    <property type="project" value="UniProtKB-ARBA"/>
</dbReference>
<dbReference type="Pfam" id="PF21041">
    <property type="entry name" value="XMAP215_CLASP_TOG"/>
    <property type="match status" value="1"/>
</dbReference>
<dbReference type="InterPro" id="IPR024395">
    <property type="entry name" value="CLASP_N_dom"/>
</dbReference>
<dbReference type="GO" id="GO:0072686">
    <property type="term" value="C:mitotic spindle"/>
    <property type="evidence" value="ECO:0007669"/>
    <property type="project" value="TreeGrafter"/>
</dbReference>
<feature type="compositionally biased region" description="Polar residues" evidence="6">
    <location>
        <begin position="804"/>
        <end position="820"/>
    </location>
</feature>
<feature type="region of interest" description="Disordered" evidence="6">
    <location>
        <begin position="1070"/>
        <end position="1104"/>
    </location>
</feature>
<dbReference type="Gene3D" id="1.25.10.10">
    <property type="entry name" value="Leucine-rich Repeat Variant"/>
    <property type="match status" value="4"/>
</dbReference>
<dbReference type="GO" id="GO:0000776">
    <property type="term" value="C:kinetochore"/>
    <property type="evidence" value="ECO:0007669"/>
    <property type="project" value="TreeGrafter"/>
</dbReference>
<dbReference type="InterPro" id="IPR048491">
    <property type="entry name" value="XMAP215_CLASP_TOG"/>
</dbReference>
<evidence type="ECO:0000313" key="8">
    <source>
        <dbReference type="Proteomes" id="UP000515154"/>
    </source>
</evidence>
<dbReference type="InterPro" id="IPR034085">
    <property type="entry name" value="TOG"/>
</dbReference>
<evidence type="ECO:0000256" key="6">
    <source>
        <dbReference type="SAM" id="MobiDB-lite"/>
    </source>
</evidence>
<dbReference type="GO" id="GO:0040001">
    <property type="term" value="P:establishment of mitotic spindle localization"/>
    <property type="evidence" value="ECO:0007669"/>
    <property type="project" value="TreeGrafter"/>
</dbReference>
<feature type="domain" description="TOG" evidence="7">
    <location>
        <begin position="1213"/>
        <end position="1451"/>
    </location>
</feature>
<dbReference type="PANTHER" id="PTHR21567">
    <property type="entry name" value="CLASP"/>
    <property type="match status" value="1"/>
</dbReference>
<feature type="region of interest" description="Disordered" evidence="6">
    <location>
        <begin position="529"/>
        <end position="612"/>
    </location>
</feature>
<feature type="compositionally biased region" description="Polar residues" evidence="6">
    <location>
        <begin position="600"/>
        <end position="612"/>
    </location>
</feature>
<name>A0A7E6FEF4_9MOLL</name>
<dbReference type="GO" id="GO:0090307">
    <property type="term" value="P:mitotic spindle assembly"/>
    <property type="evidence" value="ECO:0007669"/>
    <property type="project" value="TreeGrafter"/>
</dbReference>
<feature type="compositionally biased region" description="Basic and acidic residues" evidence="6">
    <location>
        <begin position="1152"/>
        <end position="1161"/>
    </location>
</feature>
<dbReference type="RefSeq" id="XP_036366131.1">
    <property type="nucleotide sequence ID" value="XM_036510238.1"/>
</dbReference>
<evidence type="ECO:0000259" key="7">
    <source>
        <dbReference type="SMART" id="SM01349"/>
    </source>
</evidence>
<dbReference type="PANTHER" id="PTHR21567:SF9">
    <property type="entry name" value="CLIP-ASSOCIATING PROTEIN"/>
    <property type="match status" value="1"/>
</dbReference>
<keyword evidence="8" id="KW-1185">Reference proteome</keyword>
<evidence type="ECO:0000256" key="5">
    <source>
        <dbReference type="PROSITE-ProRule" id="PRU00103"/>
    </source>
</evidence>
<dbReference type="Proteomes" id="UP000515154">
    <property type="component" value="Linkage group LG17"/>
</dbReference>
<organism evidence="8 9">
    <name type="scientific">Octopus sinensis</name>
    <name type="common">East Asian common octopus</name>
    <dbReference type="NCBI Taxonomy" id="2607531"/>
    <lineage>
        <taxon>Eukaryota</taxon>
        <taxon>Metazoa</taxon>
        <taxon>Spiralia</taxon>
        <taxon>Lophotrochozoa</taxon>
        <taxon>Mollusca</taxon>
        <taxon>Cephalopoda</taxon>
        <taxon>Coleoidea</taxon>
        <taxon>Octopodiformes</taxon>
        <taxon>Octopoda</taxon>
        <taxon>Incirrata</taxon>
        <taxon>Octopodidae</taxon>
        <taxon>Octopus</taxon>
    </lineage>
</organism>
<comment type="subcellular location">
    <subcellularLocation>
        <location evidence="1">Cytoplasm</location>
        <location evidence="1">Cytoskeleton</location>
    </subcellularLocation>
</comment>
<feature type="region of interest" description="Disordered" evidence="6">
    <location>
        <begin position="634"/>
        <end position="756"/>
    </location>
</feature>
<feature type="compositionally biased region" description="Low complexity" evidence="6">
    <location>
        <begin position="530"/>
        <end position="547"/>
    </location>
</feature>
<dbReference type="GO" id="GO:1902903">
    <property type="term" value="P:regulation of supramolecular fiber organization"/>
    <property type="evidence" value="ECO:0007669"/>
    <property type="project" value="UniProtKB-ARBA"/>
</dbReference>
<reference evidence="9" key="1">
    <citation type="submission" date="2025-08" db="UniProtKB">
        <authorList>
            <consortium name="RefSeq"/>
        </authorList>
    </citation>
    <scope>IDENTIFICATION</scope>
</reference>
<dbReference type="SMART" id="SM01349">
    <property type="entry name" value="TOG"/>
    <property type="match status" value="4"/>
</dbReference>
<dbReference type="GO" id="GO:0005881">
    <property type="term" value="C:cytoplasmic microtubule"/>
    <property type="evidence" value="ECO:0007669"/>
    <property type="project" value="TreeGrafter"/>
</dbReference>
<feature type="domain" description="TOG" evidence="7">
    <location>
        <begin position="832"/>
        <end position="1070"/>
    </location>
</feature>
<keyword evidence="2" id="KW-0963">Cytoplasm</keyword>
<feature type="compositionally biased region" description="Polar residues" evidence="6">
    <location>
        <begin position="648"/>
        <end position="657"/>
    </location>
</feature>
<evidence type="ECO:0000313" key="9">
    <source>
        <dbReference type="RefSeq" id="XP_036366131.1"/>
    </source>
</evidence>
<dbReference type="InterPro" id="IPR021133">
    <property type="entry name" value="HEAT_type_2"/>
</dbReference>
<gene>
    <name evidence="9" type="primary">LOC115220933</name>
</gene>
<feature type="compositionally biased region" description="Low complexity" evidence="6">
    <location>
        <begin position="671"/>
        <end position="693"/>
    </location>
</feature>
<dbReference type="GO" id="GO:0005815">
    <property type="term" value="C:microtubule organizing center"/>
    <property type="evidence" value="ECO:0007669"/>
    <property type="project" value="TreeGrafter"/>
</dbReference>
<dbReference type="GO" id="GO:0008017">
    <property type="term" value="F:microtubule binding"/>
    <property type="evidence" value="ECO:0007669"/>
    <property type="project" value="TreeGrafter"/>
</dbReference>
<accession>A0A7E6FEF4</accession>
<feature type="domain" description="TOG" evidence="7">
    <location>
        <begin position="1"/>
        <end position="226"/>
    </location>
</feature>
<feature type="domain" description="TOG" evidence="7">
    <location>
        <begin position="303"/>
        <end position="539"/>
    </location>
</feature>
<keyword evidence="3" id="KW-0677">Repeat</keyword>
<sequence length="1460" mass="162897">MASLDTFMRNVVTQDTRSRTQVHSELVSYLSDPGASLDCEDIDQFINGLVAWVNSSNFKISLNGLEVLCLMVDRMGEEFKPYVNTVLPAVVDRLGDAKDQVRDQAQKLLLKLMMPASSPQYVFERITSCFTHKLWHVREGILVCLQNTINTYGARSLQLNKAVPSIIKLLEDQNAQVREAAISTLVEIYRHVGERVRFDLAKKELPPGKLNHLNQKFDEIKKSGNMLPTADVAPIRKDYHSEDETDFIKPMSRLHPIRRSSSATARKSSGLARAVTTARQESSAGAVDEDLFIKSFEDVTKVQIYSCKDIQTHFTKVKDTLGDSNNDWEKRVESLRLVRALLICGAADYEDFYSMLRTLEPAFCLAIKDLRSQVVREACITTAFISQQLGNKCDHFAEAMLQNLIALVSNTAKVMATSGAVCIRFLIQFTHSSKFIPIITGNFSSKNSIIRRLVCECLKQILLSWPTHILEKHIAILQDAIKRGISDPDSETRAHSRKAYWHFATHFRDQADALLNSLDVSKQKVLQGELSNSSSNNSLNSADSLKLPASRSRSASQDRIGFDSLTRGGTRRSVTSKVAPSPRQATHHRNIGSSGVYGTRANSTGGIVRSSSDVDLTGSARIYPSFSRATALRLTPDNTRSLPRHKTSSNASSSISGLVSPERGRTRSRIGVSQSQPSSRSGSPSSRVGYSHHGTSHHSTHHSISTPKARRSAIPRSQGTSRETSPNRSTYGRERRLSGSRLSTLQKPNVITQRVLRPGSDSEAAIADALGDITQRGLGQSFISQQQSSLRKRYESYDSDDAGSETSSLCSERSFSSYGRTSERGDSQSKDSSANEQDIYEIIRSLSSSSHTERKEGLYGLKNVLLGARVLNRVELRKVTEIFTRMFHDPSNKVLSIFLDILVLLITVHTTELNDWLNILLTKLLNKTGTDVLGSIQTKIQKALETVRECFPCSLQFSIATRFCIDQTQSPNLKPKVKAAVLQYMHALILLMDPSDFNNSSDSRLAVSRIITWTTEPKSADVRKAAQAVLIALFNLNTAEFSMMLSILPKAFQDGATKILHNHVKYASSHSDSDVLSPRNATSPVARLRPPSRSGEPDEYETENMNPQDIYNSIKKTSADIQNLSYNSKLDHFDDVKKKKEFTSQDSGIQDLRNDSPDVSDPRKTFYNPSHYQDEHTLNGYNRTTLSGAMLDVDNELFNEAPWKSLLGIPVTECGNNQDQDEQIQEILTELSNHNSRNDERKNAMHLLMKLAIDGKTELWDKHFKPVLLILLETLADDDYKIRGLTLCVLRDILHNQPTRFKDYAELTILKVLESHKDLIREVVKAAEECAGTLANVIPPEQSIRILNPLIQSSQYPVILAAIKMQNKVIELLPKEELETSLTEIVPGLLKSYDDSESTVRKASVFCLVSIYMAVGDNLRPYLSQLNYSKMKLLKLYIKRAQSQKDGSKGSKSPLASADT</sequence>
<keyword evidence="4" id="KW-0206">Cytoskeleton</keyword>
<feature type="region of interest" description="Disordered" evidence="6">
    <location>
        <begin position="1141"/>
        <end position="1161"/>
    </location>
</feature>
<dbReference type="InterPro" id="IPR011989">
    <property type="entry name" value="ARM-like"/>
</dbReference>
<evidence type="ECO:0000256" key="4">
    <source>
        <dbReference type="ARBA" id="ARBA00023212"/>
    </source>
</evidence>
<proteinExistence type="predicted"/>
<dbReference type="SUPFAM" id="SSF48371">
    <property type="entry name" value="ARM repeat"/>
    <property type="match status" value="2"/>
</dbReference>
<dbReference type="Pfam" id="PF12348">
    <property type="entry name" value="CLASP_N"/>
    <property type="match status" value="1"/>
</dbReference>
<feature type="repeat" description="HEAT" evidence="5">
    <location>
        <begin position="162"/>
        <end position="200"/>
    </location>
</feature>
<feature type="region of interest" description="Disordered" evidence="6">
    <location>
        <begin position="794"/>
        <end position="835"/>
    </location>
</feature>
<dbReference type="GO" id="GO:0045180">
    <property type="term" value="C:basal cortex"/>
    <property type="evidence" value="ECO:0007669"/>
    <property type="project" value="TreeGrafter"/>
</dbReference>
<protein>
    <submittedName>
        <fullName evidence="9">CLIP-associating protein 1-B isoform X1</fullName>
    </submittedName>
</protein>
<dbReference type="InterPro" id="IPR016024">
    <property type="entry name" value="ARM-type_fold"/>
</dbReference>
<dbReference type="GO" id="GO:0005876">
    <property type="term" value="C:spindle microtubule"/>
    <property type="evidence" value="ECO:0007669"/>
    <property type="project" value="TreeGrafter"/>
</dbReference>